<proteinExistence type="predicted"/>
<protein>
    <recommendedName>
        <fullName evidence="3">39S ribosomal protein L23, mitochondrial</fullName>
    </recommendedName>
</protein>
<keyword evidence="2" id="KW-1185">Reference proteome</keyword>
<dbReference type="AlphaFoldDB" id="A0AAV8Y2T8"/>
<dbReference type="Proteomes" id="UP001162156">
    <property type="component" value="Unassembled WGS sequence"/>
</dbReference>
<dbReference type="EMBL" id="JANEYF010002562">
    <property type="protein sequence ID" value="KAJ8944872.1"/>
    <property type="molecule type" value="Genomic_DNA"/>
</dbReference>
<evidence type="ECO:0000313" key="1">
    <source>
        <dbReference type="EMBL" id="KAJ8944872.1"/>
    </source>
</evidence>
<dbReference type="InterPro" id="IPR012677">
    <property type="entry name" value="Nucleotide-bd_a/b_plait_sf"/>
</dbReference>
<evidence type="ECO:0000313" key="2">
    <source>
        <dbReference type="Proteomes" id="UP001162156"/>
    </source>
</evidence>
<comment type="caution">
    <text evidence="1">The sequence shown here is derived from an EMBL/GenBank/DDBJ whole genome shotgun (WGS) entry which is preliminary data.</text>
</comment>
<dbReference type="Gene3D" id="3.30.70.330">
    <property type="match status" value="1"/>
</dbReference>
<gene>
    <name evidence="1" type="ORF">NQ314_009362</name>
</gene>
<evidence type="ECO:0008006" key="3">
    <source>
        <dbReference type="Google" id="ProtNLM"/>
    </source>
</evidence>
<name>A0AAV8Y2T8_9CUCU</name>
<organism evidence="1 2">
    <name type="scientific">Rhamnusium bicolor</name>
    <dbReference type="NCBI Taxonomy" id="1586634"/>
    <lineage>
        <taxon>Eukaryota</taxon>
        <taxon>Metazoa</taxon>
        <taxon>Ecdysozoa</taxon>
        <taxon>Arthropoda</taxon>
        <taxon>Hexapoda</taxon>
        <taxon>Insecta</taxon>
        <taxon>Pterygota</taxon>
        <taxon>Neoptera</taxon>
        <taxon>Endopterygota</taxon>
        <taxon>Coleoptera</taxon>
        <taxon>Polyphaga</taxon>
        <taxon>Cucujiformia</taxon>
        <taxon>Chrysomeloidea</taxon>
        <taxon>Cerambycidae</taxon>
        <taxon>Lepturinae</taxon>
        <taxon>Rhagiini</taxon>
        <taxon>Rhamnusium</taxon>
    </lineage>
</organism>
<sequence>MPRTRKDPGKGYVIKDDDVKYAYITLPKNESFVFPDLFEKDEQEEDQDHRKALKEAKKGFENYIQKNKHRPNMPGWFTV</sequence>
<reference evidence="1" key="1">
    <citation type="journal article" date="2023" name="Insect Mol. Biol.">
        <title>Genome sequencing provides insights into the evolution of gene families encoding plant cell wall-degrading enzymes in longhorned beetles.</title>
        <authorList>
            <person name="Shin N.R."/>
            <person name="Okamura Y."/>
            <person name="Kirsch R."/>
            <person name="Pauchet Y."/>
        </authorList>
    </citation>
    <scope>NUCLEOTIDE SEQUENCE</scope>
    <source>
        <strain evidence="1">RBIC_L_NR</strain>
    </source>
</reference>
<accession>A0AAV8Y2T8</accession>